<feature type="signal peptide" evidence="2">
    <location>
        <begin position="1"/>
        <end position="22"/>
    </location>
</feature>
<reference evidence="3" key="1">
    <citation type="submission" date="2021-01" db="EMBL/GenBank/DDBJ databases">
        <authorList>
            <person name="Corre E."/>
            <person name="Pelletier E."/>
            <person name="Niang G."/>
            <person name="Scheremetjew M."/>
            <person name="Finn R."/>
            <person name="Kale V."/>
            <person name="Holt S."/>
            <person name="Cochrane G."/>
            <person name="Meng A."/>
            <person name="Brown T."/>
            <person name="Cohen L."/>
        </authorList>
    </citation>
    <scope>NUCLEOTIDE SEQUENCE</scope>
    <source>
        <strain evidence="3">Pop2</strain>
    </source>
</reference>
<feature type="chain" id="PRO_5030160055" evidence="2">
    <location>
        <begin position="23"/>
        <end position="125"/>
    </location>
</feature>
<evidence type="ECO:0000256" key="1">
    <source>
        <dbReference type="SAM" id="MobiDB-lite"/>
    </source>
</evidence>
<dbReference type="EMBL" id="HBGN01002948">
    <property type="protein sequence ID" value="CAD9315564.1"/>
    <property type="molecule type" value="Transcribed_RNA"/>
</dbReference>
<name>A0A6U3P5S7_9STRA</name>
<organism evidence="3">
    <name type="scientific">Ditylum brightwellii</name>
    <dbReference type="NCBI Taxonomy" id="49249"/>
    <lineage>
        <taxon>Eukaryota</taxon>
        <taxon>Sar</taxon>
        <taxon>Stramenopiles</taxon>
        <taxon>Ochrophyta</taxon>
        <taxon>Bacillariophyta</taxon>
        <taxon>Mediophyceae</taxon>
        <taxon>Lithodesmiophycidae</taxon>
        <taxon>Lithodesmiales</taxon>
        <taxon>Lithodesmiaceae</taxon>
        <taxon>Ditylum</taxon>
    </lineage>
</organism>
<feature type="compositionally biased region" description="Basic and acidic residues" evidence="1">
    <location>
        <begin position="111"/>
        <end position="125"/>
    </location>
</feature>
<feature type="region of interest" description="Disordered" evidence="1">
    <location>
        <begin position="101"/>
        <end position="125"/>
    </location>
</feature>
<keyword evidence="2" id="KW-0732">Signal</keyword>
<evidence type="ECO:0000313" key="3">
    <source>
        <dbReference type="EMBL" id="CAD9315564.1"/>
    </source>
</evidence>
<sequence length="125" mass="14555">MKNFSLFTFLAIVTMLIINANAGDIRRNKPAAEATIEKLERSIETGERHMRPPKDKGAYMERLQNRLRDLSEQVDAHESGRVLLNDEEKAKLLKRKTLVEQKMHRAQMSPEEYKEFRSTGGRREL</sequence>
<proteinExistence type="predicted"/>
<dbReference type="AlphaFoldDB" id="A0A6U3P5S7"/>
<evidence type="ECO:0000256" key="2">
    <source>
        <dbReference type="SAM" id="SignalP"/>
    </source>
</evidence>
<protein>
    <submittedName>
        <fullName evidence="3">Uncharacterized protein</fullName>
    </submittedName>
</protein>
<accession>A0A6U3P5S7</accession>
<gene>
    <name evidence="3" type="ORF">DBRI1063_LOCUS1971</name>
</gene>